<dbReference type="RefSeq" id="WP_145055975.1">
    <property type="nucleotide sequence ID" value="NZ_CP036433.1"/>
</dbReference>
<feature type="compositionally biased region" description="Basic and acidic residues" evidence="3">
    <location>
        <begin position="1297"/>
        <end position="1315"/>
    </location>
</feature>
<dbReference type="SUPFAM" id="SSF52540">
    <property type="entry name" value="P-loop containing nucleoside triphosphate hydrolases"/>
    <property type="match status" value="1"/>
</dbReference>
<evidence type="ECO:0000256" key="2">
    <source>
        <dbReference type="ARBA" id="ARBA00023043"/>
    </source>
</evidence>
<dbReference type="PANTHER" id="PTHR24198">
    <property type="entry name" value="ANKYRIN REPEAT AND PROTEIN KINASE DOMAIN-CONTAINING PROTEIN"/>
    <property type="match status" value="1"/>
</dbReference>
<dbReference type="InterPro" id="IPR036770">
    <property type="entry name" value="Ankyrin_rpt-contain_sf"/>
</dbReference>
<dbReference type="PANTHER" id="PTHR24198:SF165">
    <property type="entry name" value="ANKYRIN REPEAT-CONTAINING PROTEIN-RELATED"/>
    <property type="match status" value="1"/>
</dbReference>
<dbReference type="InterPro" id="IPR002110">
    <property type="entry name" value="Ankyrin_rpt"/>
</dbReference>
<organism evidence="5 6">
    <name type="scientific">Lignipirellula cremea</name>
    <dbReference type="NCBI Taxonomy" id="2528010"/>
    <lineage>
        <taxon>Bacteria</taxon>
        <taxon>Pseudomonadati</taxon>
        <taxon>Planctomycetota</taxon>
        <taxon>Planctomycetia</taxon>
        <taxon>Pirellulales</taxon>
        <taxon>Pirellulaceae</taxon>
        <taxon>Lignipirellula</taxon>
    </lineage>
</organism>
<evidence type="ECO:0000256" key="1">
    <source>
        <dbReference type="ARBA" id="ARBA00022737"/>
    </source>
</evidence>
<evidence type="ECO:0000313" key="5">
    <source>
        <dbReference type="EMBL" id="QDU97187.1"/>
    </source>
</evidence>
<feature type="domain" description="Novel STAND NTPase 1" evidence="4">
    <location>
        <begin position="274"/>
        <end position="543"/>
    </location>
</feature>
<keyword evidence="6" id="KW-1185">Reference proteome</keyword>
<reference evidence="5 6" key="1">
    <citation type="submission" date="2019-02" db="EMBL/GenBank/DDBJ databases">
        <title>Deep-cultivation of Planctomycetes and their phenomic and genomic characterization uncovers novel biology.</title>
        <authorList>
            <person name="Wiegand S."/>
            <person name="Jogler M."/>
            <person name="Boedeker C."/>
            <person name="Pinto D."/>
            <person name="Vollmers J."/>
            <person name="Rivas-Marin E."/>
            <person name="Kohn T."/>
            <person name="Peeters S.H."/>
            <person name="Heuer A."/>
            <person name="Rast P."/>
            <person name="Oberbeckmann S."/>
            <person name="Bunk B."/>
            <person name="Jeske O."/>
            <person name="Meyerdierks A."/>
            <person name="Storesund J.E."/>
            <person name="Kallscheuer N."/>
            <person name="Luecker S."/>
            <person name="Lage O.M."/>
            <person name="Pohl T."/>
            <person name="Merkel B.J."/>
            <person name="Hornburger P."/>
            <person name="Mueller R.-W."/>
            <person name="Bruemmer F."/>
            <person name="Labrenz M."/>
            <person name="Spormann A.M."/>
            <person name="Op den Camp H."/>
            <person name="Overmann J."/>
            <person name="Amann R."/>
            <person name="Jetten M.S.M."/>
            <person name="Mascher T."/>
            <person name="Medema M.H."/>
            <person name="Devos D.P."/>
            <person name="Kaster A.-K."/>
            <person name="Ovreas L."/>
            <person name="Rohde M."/>
            <person name="Galperin M.Y."/>
            <person name="Jogler C."/>
        </authorList>
    </citation>
    <scope>NUCLEOTIDE SEQUENCE [LARGE SCALE GENOMIC DNA]</scope>
    <source>
        <strain evidence="5 6">Pla85_3_4</strain>
    </source>
</reference>
<keyword evidence="2" id="KW-0040">ANK repeat</keyword>
<dbReference type="KEGG" id="lcre:Pla8534_50320"/>
<dbReference type="EMBL" id="CP036433">
    <property type="protein sequence ID" value="QDU97187.1"/>
    <property type="molecule type" value="Genomic_DNA"/>
</dbReference>
<feature type="domain" description="Novel STAND NTPase 1" evidence="4">
    <location>
        <begin position="654"/>
        <end position="746"/>
    </location>
</feature>
<dbReference type="SUPFAM" id="SSF48403">
    <property type="entry name" value="Ankyrin repeat"/>
    <property type="match status" value="1"/>
</dbReference>
<keyword evidence="1" id="KW-0677">Repeat</keyword>
<accession>A0A518DZB5</accession>
<proteinExistence type="predicted"/>
<protein>
    <submittedName>
        <fullName evidence="5">Ankyrin repeats (3 copies)</fullName>
    </submittedName>
</protein>
<name>A0A518DZB5_9BACT</name>
<dbReference type="OrthoDB" id="260625at2"/>
<dbReference type="Pfam" id="PF20703">
    <property type="entry name" value="nSTAND1"/>
    <property type="match status" value="2"/>
</dbReference>
<dbReference type="SMART" id="SM00248">
    <property type="entry name" value="ANK"/>
    <property type="match status" value="6"/>
</dbReference>
<feature type="region of interest" description="Disordered" evidence="3">
    <location>
        <begin position="1282"/>
        <end position="1315"/>
    </location>
</feature>
<gene>
    <name evidence="5" type="ORF">Pla8534_50320</name>
</gene>
<evidence type="ECO:0000256" key="3">
    <source>
        <dbReference type="SAM" id="MobiDB-lite"/>
    </source>
</evidence>
<dbReference type="Gene3D" id="3.40.50.300">
    <property type="entry name" value="P-loop containing nucleotide triphosphate hydrolases"/>
    <property type="match status" value="1"/>
</dbReference>
<dbReference type="Pfam" id="PF12796">
    <property type="entry name" value="Ank_2"/>
    <property type="match status" value="2"/>
</dbReference>
<evidence type="ECO:0000313" key="6">
    <source>
        <dbReference type="Proteomes" id="UP000317648"/>
    </source>
</evidence>
<dbReference type="InterPro" id="IPR049052">
    <property type="entry name" value="nSTAND1"/>
</dbReference>
<dbReference type="Gene3D" id="1.25.40.20">
    <property type="entry name" value="Ankyrin repeat-containing domain"/>
    <property type="match status" value="1"/>
</dbReference>
<dbReference type="InterPro" id="IPR027417">
    <property type="entry name" value="P-loop_NTPase"/>
</dbReference>
<evidence type="ECO:0000259" key="4">
    <source>
        <dbReference type="Pfam" id="PF20703"/>
    </source>
</evidence>
<sequence>MSQLLDVPCVLISSSSDLQSERWRIKSYLNSGFLMRGANYRSLLWEEETEGGQLLSAKSPVQLQIDELTSGRVHATVVMFAERIGFPLRGEPPTHAAAILEEWRSAGLHHPWPEDPAEAAELLDAGKFPLTGTVYELLVARSKEHPGELFIGYVADRDVAPRTTLDEIQFNQARVFQASAVKGHAPHGKFVHEEYRPQVQGLLNLLKALGSQQHAGWIQRFETAEAMYKTLGQATLETLLPRLPNRTGQLPFKGNMEHFAHDDPLPLPDRVGLRQKLKIDLVDYSRRGEMLVLEGPSGCGKSSLMQKGVLGELPYEFKDAKVIVFRPTDFFSRTEGTPLEKMLGLLCEELESSPHGIHPPLELRRPDARRALDRPAQAADSLGRLLETQKRNLFLGLDQFEELMDVIALEENQRDNARSTWQVLRFLGAALQHDRVYCIGTLEQMRRTLIAELKIRERIGLVIREEDADFPLGEVRGFLRSTTLDAGLSLSEDLVDDIFKMVEAFESDKAKQAQGGETASFLPLLGIWLYRFFVAFQDRMLDAEAGASERFGMASKAITTQDLRERDIAMTLGPLIGEIVEAAWLEAGQLPQEQCEVTDREAMFKAINQGLQTPQLRPLITPFLGPGNSFRLTPFLKLMHKMGKAIPGVSWAPPKDQRDLDNFLNALVALDRHGNMRLREIPRESPLSTMRALIDTFERRRLLVPTGRSNVRLVHQATVDNWRPARVWLERQKESLEAERRIRHLSAEIAEFDTPLAELLAQHEKAFAYAVRVLFAKKAVWSLHHDSSLQEQDEILRSFCIRILSQAEHGDHFVDCAGIQVSFVKIAAIYGINECIEKWLSKDKTLVNHEEPETHDTPLMCAAWGAVETVRLLKRHGAKSKPNKEGWRPVAAAIQTGRIDILQELYGEYLSPTDVIGPMGVTMLHEAARATSSAALIYLLQFSSSVDPRLETSKSTPLHFAAMSGRTAQINLLMEDCERTAADSAGQTALDHAILYGQADAVSAILDHGALTDDERDTLLAGLPCGDRPPMPAVVRAALHAQPAVLLRLLPYCDEEKLLRNADDEHALTVLMKHNHAYEGGAPLADRVAYCVRHLLDEGQPQSRDVAAALKSVEGFPNAARMLQAWLVSCGEFDGVSDSALLGWLTGSQLLAAFSVLRNVPGVLDKTNKKGDRGATLLICKGKPEVIAAALAEEILPTLEPELFRLEAAFRLVREGVPLPATREPLHPIISRIAADEAPELKALLKEMLPDSKSFRPLPHRLALRDEEAAFAAVVGPLHDGVPLDQYDRPPSALAPPDRRPRYRELESTKLRSTP</sequence>
<dbReference type="Proteomes" id="UP000317648">
    <property type="component" value="Chromosome"/>
</dbReference>